<evidence type="ECO:0000313" key="1">
    <source>
        <dbReference type="EMBL" id="RKN62006.1"/>
    </source>
</evidence>
<organism evidence="1 2">
    <name type="scientific">Paenibacillus ginsengarvi</name>
    <dbReference type="NCBI Taxonomy" id="400777"/>
    <lineage>
        <taxon>Bacteria</taxon>
        <taxon>Bacillati</taxon>
        <taxon>Bacillota</taxon>
        <taxon>Bacilli</taxon>
        <taxon>Bacillales</taxon>
        <taxon>Paenibacillaceae</taxon>
        <taxon>Paenibacillus</taxon>
    </lineage>
</organism>
<accession>A0A3B0ART6</accession>
<keyword evidence="2" id="KW-1185">Reference proteome</keyword>
<dbReference type="SUPFAM" id="SSF53850">
    <property type="entry name" value="Periplasmic binding protein-like II"/>
    <property type="match status" value="1"/>
</dbReference>
<dbReference type="AlphaFoldDB" id="A0A3B0ART6"/>
<sequence length="445" mass="49377">MKKWGYVRTGIATVALIGLIAGCSNKEETSDKASSTTASAEKAAQPTPVTLKFGYSSFFTDEALKKYFVDPLAKKYPHITLELIDYSAKGNDLASLIAAKNIPDIYIQIYGNMNPWAAAGLLRNIEPEIKQLKIDLNRIEPQFLNSVKVNLGLDYIPALPILNNAFGLIYNKNLFDRFGVAYPKDNMTWQDARALADRLSRNEGGIQYIGLHPGTVRYGAYQIDLPYIDPKTDKGPFQTTGWKEVFQDWYNMFKLPNGGFIPKTPGMADGFYNGTTAMIGGYSLLIPKLITLPNLQWDAVTYPTNPKAPGVGQLPDNFIGAVSSTSKYPKEAVQALSVFISDDVQLELSKDAQQSILKDRAIQDQFGKNVTKLQGKNMVAFTKLKYATAANWKYAIATAPSTLIEDYFNTVVYDGVDMNTALRNADEEIDKQIQEAKRNLPVDKK</sequence>
<dbReference type="RefSeq" id="WP_120751942.1">
    <property type="nucleotide sequence ID" value="NZ_RBAH01000050.1"/>
</dbReference>
<dbReference type="Proteomes" id="UP000282311">
    <property type="component" value="Unassembled WGS sequence"/>
</dbReference>
<reference evidence="1 2" key="1">
    <citation type="journal article" date="2007" name="Int. J. Syst. Evol. Microbiol.">
        <title>Paenibacillus ginsengarvi sp. nov., isolated from soil from ginseng cultivation.</title>
        <authorList>
            <person name="Yoon M.H."/>
            <person name="Ten L.N."/>
            <person name="Im W.T."/>
        </authorList>
    </citation>
    <scope>NUCLEOTIDE SEQUENCE [LARGE SCALE GENOMIC DNA]</scope>
    <source>
        <strain evidence="1 2">KCTC 13059</strain>
    </source>
</reference>
<gene>
    <name evidence="1" type="ORF">D7M11_35175</name>
</gene>
<dbReference type="PANTHER" id="PTHR43649:SF11">
    <property type="entry name" value="ABC TRANSPORTER SUBSTRATE-BINDING PROTEIN YESO-RELATED"/>
    <property type="match status" value="1"/>
</dbReference>
<evidence type="ECO:0008006" key="3">
    <source>
        <dbReference type="Google" id="ProtNLM"/>
    </source>
</evidence>
<comment type="caution">
    <text evidence="1">The sequence shown here is derived from an EMBL/GenBank/DDBJ whole genome shotgun (WGS) entry which is preliminary data.</text>
</comment>
<dbReference type="EMBL" id="RBAH01000050">
    <property type="protein sequence ID" value="RKN62006.1"/>
    <property type="molecule type" value="Genomic_DNA"/>
</dbReference>
<name>A0A3B0ART6_9BACL</name>
<evidence type="ECO:0000313" key="2">
    <source>
        <dbReference type="Proteomes" id="UP000282311"/>
    </source>
</evidence>
<dbReference type="OrthoDB" id="9768630at2"/>
<dbReference type="Gene3D" id="3.40.190.10">
    <property type="entry name" value="Periplasmic binding protein-like II"/>
    <property type="match status" value="1"/>
</dbReference>
<dbReference type="PANTHER" id="PTHR43649">
    <property type="entry name" value="ARABINOSE-BINDING PROTEIN-RELATED"/>
    <property type="match status" value="1"/>
</dbReference>
<dbReference type="PROSITE" id="PS51257">
    <property type="entry name" value="PROKAR_LIPOPROTEIN"/>
    <property type="match status" value="1"/>
</dbReference>
<proteinExistence type="predicted"/>
<dbReference type="InterPro" id="IPR050490">
    <property type="entry name" value="Bact_solute-bd_prot1"/>
</dbReference>
<protein>
    <recommendedName>
        <fullName evidence="3">Extracellular solute-binding protein</fullName>
    </recommendedName>
</protein>